<evidence type="ECO:0000256" key="3">
    <source>
        <dbReference type="SAM" id="Phobius"/>
    </source>
</evidence>
<dbReference type="PATRIC" id="fig|1357400.3.peg.404"/>
<keyword evidence="3" id="KW-0472">Membrane</keyword>
<dbReference type="AlphaFoldDB" id="V8CD03"/>
<keyword evidence="3" id="KW-1133">Transmembrane helix</keyword>
<keyword evidence="3" id="KW-0812">Transmembrane</keyword>
<accession>V8CD03</accession>
<reference evidence="4 5" key="1">
    <citation type="journal article" date="2014" name="Genome Announc.">
        <title>Draft genome sequences of six enterohepatic helicobacter species isolated from humans and one from rhesus macaques.</title>
        <authorList>
            <person name="Shen Z."/>
            <person name="Sheh A."/>
            <person name="Young S.K."/>
            <person name="Abouelliel A."/>
            <person name="Ward D.V."/>
            <person name="Earl A.M."/>
            <person name="Fox J.G."/>
        </authorList>
    </citation>
    <scope>NUCLEOTIDE SEQUENCE [LARGE SCALE GENOMIC DNA]</scope>
    <source>
        <strain evidence="4 5">MIT 99-5501</strain>
    </source>
</reference>
<sequence>MREDFLQKIELIKMRANKVLADKILLRKIALVASAVLVVVLLIVFIATSDMAQDKQSMAHSEQSHQAQDTHSSQDFTQEQMKEQNLVEQDSQQDFSQSPQNLQPSQQDFASSSQVPQALQNPQSPLDTPKSVGTNAQNPQNSQYPALNTQESRGDTSTKYEEVKVSASQAQGLGIKDIPIQNPSITRGVPFNALIDFDDKESATQSSTFDVVVVGISMREGEAINEGDEICEINSNELNNSYFELENARNRYRVAQEVAQKDKGLYESGVISQREYQTSYLASRELYLKLSQLENSFKLFGIDPKNPKGKSGFRVVASSSGILSVAPKTTGEKIPAFTPYVRISKSSDLLARIKIPASISDYVVPGSKVYSEQGQYVGDISTVSVVIDKTNNSITAIAKLQKGVFRVGEVADIYIEGKQPKGTFALPSDAIIKNGKDNLIFIKTQEGYIPRVVNIVEKRSKSFVIDSSGFKGDEKVASGSLIALKGLINNVGIGGSGH</sequence>
<evidence type="ECO:0000313" key="5">
    <source>
        <dbReference type="Proteomes" id="UP000018731"/>
    </source>
</evidence>
<feature type="compositionally biased region" description="Polar residues" evidence="2">
    <location>
        <begin position="108"/>
        <end position="151"/>
    </location>
</feature>
<dbReference type="OrthoDB" id="5327103at2"/>
<keyword evidence="1" id="KW-0813">Transport</keyword>
<evidence type="ECO:0000313" key="4">
    <source>
        <dbReference type="EMBL" id="ETD24957.1"/>
    </source>
</evidence>
<feature type="region of interest" description="Disordered" evidence="2">
    <location>
        <begin position="56"/>
        <end position="161"/>
    </location>
</feature>
<dbReference type="Proteomes" id="UP000018731">
    <property type="component" value="Unassembled WGS sequence"/>
</dbReference>
<protein>
    <recommendedName>
        <fullName evidence="6">RND efflux pump membrane fusion protein barrel-sandwich domain-containing protein</fullName>
    </recommendedName>
</protein>
<dbReference type="PANTHER" id="PTHR30097">
    <property type="entry name" value="CATION EFFLUX SYSTEM PROTEIN CUSB"/>
    <property type="match status" value="1"/>
</dbReference>
<feature type="compositionally biased region" description="Low complexity" evidence="2">
    <location>
        <begin position="89"/>
        <end position="107"/>
    </location>
</feature>
<gene>
    <name evidence="4" type="ORF">HMPREF2086_00291</name>
</gene>
<comment type="caution">
    <text evidence="4">The sequence shown here is derived from an EMBL/GenBank/DDBJ whole genome shotgun (WGS) entry which is preliminary data.</text>
</comment>
<evidence type="ECO:0000256" key="1">
    <source>
        <dbReference type="ARBA" id="ARBA00022448"/>
    </source>
</evidence>
<dbReference type="eggNOG" id="COG0845">
    <property type="taxonomic scope" value="Bacteria"/>
</dbReference>
<dbReference type="Gene3D" id="1.10.287.470">
    <property type="entry name" value="Helix hairpin bin"/>
    <property type="match status" value="1"/>
</dbReference>
<dbReference type="Gene3D" id="2.40.50.100">
    <property type="match status" value="1"/>
</dbReference>
<organism evidence="4 5">
    <name type="scientific">Helicobacter macacae MIT 99-5501</name>
    <dbReference type="NCBI Taxonomy" id="1357400"/>
    <lineage>
        <taxon>Bacteria</taxon>
        <taxon>Pseudomonadati</taxon>
        <taxon>Campylobacterota</taxon>
        <taxon>Epsilonproteobacteria</taxon>
        <taxon>Campylobacterales</taxon>
        <taxon>Helicobacteraceae</taxon>
        <taxon>Helicobacter</taxon>
    </lineage>
</organism>
<dbReference type="InterPro" id="IPR051909">
    <property type="entry name" value="MFP_Cation_Efflux"/>
</dbReference>
<dbReference type="RefSeq" id="WP_023926959.1">
    <property type="nucleotide sequence ID" value="NZ_KI669454.1"/>
</dbReference>
<dbReference type="EMBL" id="AZJI01000001">
    <property type="protein sequence ID" value="ETD24957.1"/>
    <property type="molecule type" value="Genomic_DNA"/>
</dbReference>
<keyword evidence="5" id="KW-1185">Reference proteome</keyword>
<evidence type="ECO:0008006" key="6">
    <source>
        <dbReference type="Google" id="ProtNLM"/>
    </source>
</evidence>
<feature type="transmembrane region" description="Helical" evidence="3">
    <location>
        <begin position="24"/>
        <end position="47"/>
    </location>
</feature>
<dbReference type="PANTHER" id="PTHR30097:SF16">
    <property type="entry name" value="CATION EFFLUX SYSTEM (CZCB-LIKE)"/>
    <property type="match status" value="1"/>
</dbReference>
<evidence type="ECO:0000256" key="2">
    <source>
        <dbReference type="SAM" id="MobiDB-lite"/>
    </source>
</evidence>
<dbReference type="STRING" id="1357400.HMPREF2086_00291"/>
<proteinExistence type="predicted"/>
<dbReference type="HOGENOM" id="CLU_547217_0_0_7"/>
<feature type="compositionally biased region" description="Basic and acidic residues" evidence="2">
    <location>
        <begin position="152"/>
        <end position="161"/>
    </location>
</feature>
<name>V8CD03_9HELI</name>
<feature type="compositionally biased region" description="Polar residues" evidence="2">
    <location>
        <begin position="56"/>
        <end position="79"/>
    </location>
</feature>
<dbReference type="Gene3D" id="2.40.30.170">
    <property type="match status" value="1"/>
</dbReference>